<reference evidence="15 17" key="1">
    <citation type="journal article" date="2017" name="Nature">
        <title>The sunflower genome provides insights into oil metabolism, flowering and Asterid evolution.</title>
        <authorList>
            <person name="Badouin H."/>
            <person name="Gouzy J."/>
            <person name="Grassa C.J."/>
            <person name="Murat F."/>
            <person name="Staton S.E."/>
            <person name="Cottret L."/>
            <person name="Lelandais-Briere C."/>
            <person name="Owens G.L."/>
            <person name="Carrere S."/>
            <person name="Mayjonade B."/>
            <person name="Legrand L."/>
            <person name="Gill N."/>
            <person name="Kane N.C."/>
            <person name="Bowers J.E."/>
            <person name="Hubner S."/>
            <person name="Bellec A."/>
            <person name="Berard A."/>
            <person name="Berges H."/>
            <person name="Blanchet N."/>
            <person name="Boniface M.C."/>
            <person name="Brunel D."/>
            <person name="Catrice O."/>
            <person name="Chaidir N."/>
            <person name="Claudel C."/>
            <person name="Donnadieu C."/>
            <person name="Faraut T."/>
            <person name="Fievet G."/>
            <person name="Helmstetter N."/>
            <person name="King M."/>
            <person name="Knapp S.J."/>
            <person name="Lai Z."/>
            <person name="Le Paslier M.C."/>
            <person name="Lippi Y."/>
            <person name="Lorenzon L."/>
            <person name="Mandel J.R."/>
            <person name="Marage G."/>
            <person name="Marchand G."/>
            <person name="Marquand E."/>
            <person name="Bret-Mestries E."/>
            <person name="Morien E."/>
            <person name="Nambeesan S."/>
            <person name="Nguyen T."/>
            <person name="Pegot-Espagnet P."/>
            <person name="Pouilly N."/>
            <person name="Raftis F."/>
            <person name="Sallet E."/>
            <person name="Schiex T."/>
            <person name="Thomas J."/>
            <person name="Vandecasteele C."/>
            <person name="Vares D."/>
            <person name="Vear F."/>
            <person name="Vautrin S."/>
            <person name="Crespi M."/>
            <person name="Mangin B."/>
            <person name="Burke J.M."/>
            <person name="Salse J."/>
            <person name="Munos S."/>
            <person name="Vincourt P."/>
            <person name="Rieseberg L.H."/>
            <person name="Langlade N.B."/>
        </authorList>
    </citation>
    <scope>NUCLEOTIDE SEQUENCE [LARGE SCALE GENOMIC DNA]</scope>
    <source>
        <strain evidence="17">cv. SF193</strain>
        <tissue evidence="15">Leaves</tissue>
    </source>
</reference>
<evidence type="ECO:0000256" key="12">
    <source>
        <dbReference type="ARBA" id="ARBA00047951"/>
    </source>
</evidence>
<organism evidence="16 17">
    <name type="scientific">Helianthus annuus</name>
    <name type="common">Common sunflower</name>
    <dbReference type="NCBI Taxonomy" id="4232"/>
    <lineage>
        <taxon>Eukaryota</taxon>
        <taxon>Viridiplantae</taxon>
        <taxon>Streptophyta</taxon>
        <taxon>Embryophyta</taxon>
        <taxon>Tracheophyta</taxon>
        <taxon>Spermatophyta</taxon>
        <taxon>Magnoliopsida</taxon>
        <taxon>eudicotyledons</taxon>
        <taxon>Gunneridae</taxon>
        <taxon>Pentapetalae</taxon>
        <taxon>asterids</taxon>
        <taxon>campanulids</taxon>
        <taxon>Asterales</taxon>
        <taxon>Asteraceae</taxon>
        <taxon>Asteroideae</taxon>
        <taxon>Heliantheae alliance</taxon>
        <taxon>Heliantheae</taxon>
        <taxon>Helianthus</taxon>
    </lineage>
</organism>
<dbReference type="STRING" id="4232.A0A251SAF0"/>
<evidence type="ECO:0000313" key="16">
    <source>
        <dbReference type="EMBL" id="OTF95522.1"/>
    </source>
</evidence>
<evidence type="ECO:0000256" key="4">
    <source>
        <dbReference type="ARBA" id="ARBA00022692"/>
    </source>
</evidence>
<keyword evidence="10 13" id="KW-0472">Membrane</keyword>
<evidence type="ECO:0000256" key="3">
    <source>
        <dbReference type="ARBA" id="ARBA00022679"/>
    </source>
</evidence>
<dbReference type="SUPFAM" id="SSF56112">
    <property type="entry name" value="Protein kinase-like (PK-like)"/>
    <property type="match status" value="1"/>
</dbReference>
<comment type="subcellular location">
    <subcellularLocation>
        <location evidence="1">Membrane</location>
        <topology evidence="1">Single-pass type I membrane protein</topology>
    </subcellularLocation>
</comment>
<keyword evidence="8" id="KW-0067">ATP-binding</keyword>
<dbReference type="FunFam" id="3.30.200.20:FF:000043">
    <property type="entry name" value="Wall-associated receptor kinase 2"/>
    <property type="match status" value="1"/>
</dbReference>
<dbReference type="Gene3D" id="1.10.510.10">
    <property type="entry name" value="Transferase(Phosphotransferase) domain 1"/>
    <property type="match status" value="1"/>
</dbReference>
<comment type="catalytic activity">
    <reaction evidence="12">
        <text>L-threonyl-[protein] + ATP = O-phospho-L-threonyl-[protein] + ADP + H(+)</text>
        <dbReference type="Rhea" id="RHEA:46608"/>
        <dbReference type="Rhea" id="RHEA-COMP:11060"/>
        <dbReference type="Rhea" id="RHEA-COMP:11605"/>
        <dbReference type="ChEBI" id="CHEBI:15378"/>
        <dbReference type="ChEBI" id="CHEBI:30013"/>
        <dbReference type="ChEBI" id="CHEBI:30616"/>
        <dbReference type="ChEBI" id="CHEBI:61977"/>
        <dbReference type="ChEBI" id="CHEBI:456216"/>
    </reaction>
</comment>
<dbReference type="Proteomes" id="UP000215914">
    <property type="component" value="Chromosome 15"/>
</dbReference>
<evidence type="ECO:0000256" key="13">
    <source>
        <dbReference type="SAM" id="Phobius"/>
    </source>
</evidence>
<evidence type="ECO:0000256" key="7">
    <source>
        <dbReference type="ARBA" id="ARBA00022777"/>
    </source>
</evidence>
<dbReference type="PROSITE" id="PS50011">
    <property type="entry name" value="PROTEIN_KINASE_DOM"/>
    <property type="match status" value="1"/>
</dbReference>
<dbReference type="GO" id="GO:0030246">
    <property type="term" value="F:carbohydrate binding"/>
    <property type="evidence" value="ECO:0007669"/>
    <property type="project" value="UniProtKB-KW"/>
</dbReference>
<reference evidence="15" key="3">
    <citation type="submission" date="2020-06" db="EMBL/GenBank/DDBJ databases">
        <title>Helianthus annuus Genome sequencing and assembly Release 2.</title>
        <authorList>
            <person name="Gouzy J."/>
            <person name="Langlade N."/>
            <person name="Munos S."/>
        </authorList>
    </citation>
    <scope>NUCLEOTIDE SEQUENCE</scope>
    <source>
        <tissue evidence="15">Leaves</tissue>
    </source>
</reference>
<dbReference type="SMART" id="SM00220">
    <property type="entry name" value="S_TKc"/>
    <property type="match status" value="1"/>
</dbReference>
<comment type="catalytic activity">
    <reaction evidence="11">
        <text>L-seryl-[protein] + ATP = O-phospho-L-seryl-[protein] + ADP + H(+)</text>
        <dbReference type="Rhea" id="RHEA:17989"/>
        <dbReference type="Rhea" id="RHEA-COMP:9863"/>
        <dbReference type="Rhea" id="RHEA-COMP:11604"/>
        <dbReference type="ChEBI" id="CHEBI:15378"/>
        <dbReference type="ChEBI" id="CHEBI:29999"/>
        <dbReference type="ChEBI" id="CHEBI:30616"/>
        <dbReference type="ChEBI" id="CHEBI:83421"/>
        <dbReference type="ChEBI" id="CHEBI:456216"/>
    </reaction>
</comment>
<feature type="transmembrane region" description="Helical" evidence="13">
    <location>
        <begin position="35"/>
        <end position="60"/>
    </location>
</feature>
<evidence type="ECO:0000259" key="14">
    <source>
        <dbReference type="PROSITE" id="PS50011"/>
    </source>
</evidence>
<keyword evidence="17" id="KW-1185">Reference proteome</keyword>
<keyword evidence="5" id="KW-0732">Signal</keyword>
<evidence type="ECO:0000313" key="17">
    <source>
        <dbReference type="Proteomes" id="UP000215914"/>
    </source>
</evidence>
<keyword evidence="3 15" id="KW-0808">Transferase</keyword>
<dbReference type="GO" id="GO:0007166">
    <property type="term" value="P:cell surface receptor signaling pathway"/>
    <property type="evidence" value="ECO:0000318"/>
    <property type="project" value="GO_Central"/>
</dbReference>
<protein>
    <submittedName>
        <fullName evidence="16">Putative concanavalin A-like lectin/glucanase domain, Serine/threonine-protein kinase, Ulk1/Ulk2</fullName>
    </submittedName>
</protein>
<dbReference type="Gramene" id="mRNA:HanXRQr2_Chr15g0703911">
    <property type="protein sequence ID" value="mRNA:HanXRQr2_Chr15g0703911"/>
    <property type="gene ID" value="HanXRQr2_Chr15g0703911"/>
</dbReference>
<proteinExistence type="predicted"/>
<evidence type="ECO:0000256" key="5">
    <source>
        <dbReference type="ARBA" id="ARBA00022729"/>
    </source>
</evidence>
<dbReference type="CDD" id="cd14066">
    <property type="entry name" value="STKc_IRAK"/>
    <property type="match status" value="1"/>
</dbReference>
<evidence type="ECO:0000256" key="11">
    <source>
        <dbReference type="ARBA" id="ARBA00047558"/>
    </source>
</evidence>
<evidence type="ECO:0000313" key="15">
    <source>
        <dbReference type="EMBL" id="KAF5765450.1"/>
    </source>
</evidence>
<keyword evidence="2" id="KW-0723">Serine/threonine-protein kinase</keyword>
<dbReference type="InterPro" id="IPR008271">
    <property type="entry name" value="Ser/Thr_kinase_AS"/>
</dbReference>
<accession>A0A251SAF0</accession>
<dbReference type="EMBL" id="MNCJ02000330">
    <property type="protein sequence ID" value="KAF5765450.1"/>
    <property type="molecule type" value="Genomic_DNA"/>
</dbReference>
<keyword evidence="9 13" id="KW-1133">Transmembrane helix</keyword>
<name>A0A251SAF0_HELAN</name>
<dbReference type="InParanoid" id="A0A251SAF0"/>
<keyword evidence="6" id="KW-0547">Nucleotide-binding</keyword>
<dbReference type="AlphaFoldDB" id="A0A251SAF0"/>
<dbReference type="GO" id="GO:0005886">
    <property type="term" value="C:plasma membrane"/>
    <property type="evidence" value="ECO:0000318"/>
    <property type="project" value="GO_Central"/>
</dbReference>
<dbReference type="PROSITE" id="PS00108">
    <property type="entry name" value="PROTEIN_KINASE_ST"/>
    <property type="match status" value="1"/>
</dbReference>
<evidence type="ECO:0000256" key="6">
    <source>
        <dbReference type="ARBA" id="ARBA00022741"/>
    </source>
</evidence>
<reference evidence="16" key="2">
    <citation type="submission" date="2017-02" db="EMBL/GenBank/DDBJ databases">
        <title>Sunflower complete genome.</title>
        <authorList>
            <person name="Langlade N."/>
            <person name="Munos S."/>
        </authorList>
    </citation>
    <scope>NUCLEOTIDE SEQUENCE [LARGE SCALE GENOMIC DNA]</scope>
    <source>
        <tissue evidence="16">Leaves</tissue>
    </source>
</reference>
<dbReference type="GO" id="GO:0004674">
    <property type="term" value="F:protein serine/threonine kinase activity"/>
    <property type="evidence" value="ECO:0007669"/>
    <property type="project" value="UniProtKB-KW"/>
</dbReference>
<dbReference type="InterPro" id="IPR000719">
    <property type="entry name" value="Prot_kinase_dom"/>
</dbReference>
<gene>
    <name evidence="16" type="ORF">HannXRQ_Chr15g0484051</name>
    <name evidence="15" type="ORF">HanXRQr2_Chr15g0703911</name>
</gene>
<dbReference type="EMBL" id="CM007904">
    <property type="protein sequence ID" value="OTF95522.1"/>
    <property type="molecule type" value="Genomic_DNA"/>
</dbReference>
<evidence type="ECO:0000256" key="8">
    <source>
        <dbReference type="ARBA" id="ARBA00022840"/>
    </source>
</evidence>
<dbReference type="InterPro" id="IPR011009">
    <property type="entry name" value="Kinase-like_dom_sf"/>
</dbReference>
<sequence length="392" mass="43835">MEMSGFCVYKVSYGGRRTFICDQNVDHHGRSKSRAAFLGVGITILVLFLTALGIVLYKVIQRTKDKRLKKICFERNGGLLLKQQEARNEGLVGETRIFTSNELEKATNYFNKNMIIGRGGQGTVYKGKLNDGRMIAVKKANAVDQSQLKQFINEMVILSQVNHRNVVKLLGCCLETDVPILVSEFISNGTLYEHIHHENTRVILSWSTRLQIAIEVAGALAYLHSAMSIPIYHRDIKSTNILLDEEYRAKISDFGTSRFVSIGVTHLSTLVQGTIGYLDPEYFQCSQLTEKSDVYSFGVVLVELLTGEKPFSSSRFGENRSLAAHFLMGFEEGRVMSILDANMVREGGRDVLLEVANLAIKCLNLCGKDRPTMKELAIELERVGTSQKSFDG</sequence>
<dbReference type="OMA" id="HIHHENT"/>
<keyword evidence="7 16" id="KW-0418">Kinase</keyword>
<feature type="domain" description="Protein kinase" evidence="14">
    <location>
        <begin position="110"/>
        <end position="390"/>
    </location>
</feature>
<evidence type="ECO:0000256" key="9">
    <source>
        <dbReference type="ARBA" id="ARBA00022989"/>
    </source>
</evidence>
<dbReference type="Pfam" id="PF00069">
    <property type="entry name" value="Pkinase"/>
    <property type="match status" value="1"/>
</dbReference>
<dbReference type="PANTHER" id="PTHR27005:SF501">
    <property type="entry name" value="PROTEIN KINASE DOMAIN-CONTAINING PROTEIN"/>
    <property type="match status" value="1"/>
</dbReference>
<dbReference type="FunFam" id="1.10.510.10:FF:000084">
    <property type="entry name" value="Wall-associated receptor kinase 2"/>
    <property type="match status" value="1"/>
</dbReference>
<evidence type="ECO:0000256" key="1">
    <source>
        <dbReference type="ARBA" id="ARBA00004479"/>
    </source>
</evidence>
<keyword evidence="4 13" id="KW-0812">Transmembrane</keyword>
<dbReference type="InterPro" id="IPR045274">
    <property type="entry name" value="WAK-like"/>
</dbReference>
<dbReference type="PANTHER" id="PTHR27005">
    <property type="entry name" value="WALL-ASSOCIATED RECEPTOR KINASE-LIKE 21"/>
    <property type="match status" value="1"/>
</dbReference>
<dbReference type="Gene3D" id="3.30.200.20">
    <property type="entry name" value="Phosphorylase Kinase, domain 1"/>
    <property type="match status" value="1"/>
</dbReference>
<evidence type="ECO:0000256" key="2">
    <source>
        <dbReference type="ARBA" id="ARBA00022527"/>
    </source>
</evidence>
<dbReference type="GO" id="GO:0005524">
    <property type="term" value="F:ATP binding"/>
    <property type="evidence" value="ECO:0007669"/>
    <property type="project" value="UniProtKB-KW"/>
</dbReference>
<evidence type="ECO:0000256" key="10">
    <source>
        <dbReference type="ARBA" id="ARBA00023136"/>
    </source>
</evidence>
<keyword evidence="16" id="KW-0430">Lectin</keyword>